<comment type="caution">
    <text evidence="4">The sequence shown here is derived from an EMBL/GenBank/DDBJ whole genome shotgun (WGS) entry which is preliminary data.</text>
</comment>
<evidence type="ECO:0000256" key="1">
    <source>
        <dbReference type="ARBA" id="ARBA00022737"/>
    </source>
</evidence>
<accession>A0A816EPB9</accession>
<evidence type="ECO:0000313" key="3">
    <source>
        <dbReference type="EMBL" id="CAF1463963.1"/>
    </source>
</evidence>
<sequence>MVCLFFDQILITNGTRVAGSGTQGSANEQFNWPYGIFVSDNGTIYVADHSNNRIMKWLAGASSGIRVAGDGTSGYSLTQVNSPTDVIVDENEFMYITEAGSTRITRWAPNSSCGTCIVACSGTTGAAQNQLNRPHS</sequence>
<dbReference type="SUPFAM" id="SSF101898">
    <property type="entry name" value="NHL repeat"/>
    <property type="match status" value="1"/>
</dbReference>
<feature type="repeat" description="NHL" evidence="2">
    <location>
        <begin position="24"/>
        <end position="60"/>
    </location>
</feature>
<dbReference type="AlphaFoldDB" id="A0A816EPB9"/>
<proteinExistence type="predicted"/>
<evidence type="ECO:0000313" key="5">
    <source>
        <dbReference type="Proteomes" id="UP000663828"/>
    </source>
</evidence>
<keyword evidence="5" id="KW-1185">Reference proteome</keyword>
<dbReference type="Proteomes" id="UP000663828">
    <property type="component" value="Unassembled WGS sequence"/>
</dbReference>
<dbReference type="Proteomes" id="UP000663852">
    <property type="component" value="Unassembled WGS sequence"/>
</dbReference>
<evidence type="ECO:0008006" key="6">
    <source>
        <dbReference type="Google" id="ProtNLM"/>
    </source>
</evidence>
<feature type="non-terminal residue" evidence="4">
    <location>
        <position position="136"/>
    </location>
</feature>
<keyword evidence="1" id="KW-0677">Repeat</keyword>
<dbReference type="Gene3D" id="2.120.10.30">
    <property type="entry name" value="TolB, C-terminal domain"/>
    <property type="match status" value="1"/>
</dbReference>
<protein>
    <recommendedName>
        <fullName evidence="6">NHL repeat containing protein</fullName>
    </recommendedName>
</protein>
<dbReference type="Pfam" id="PF01436">
    <property type="entry name" value="NHL"/>
    <property type="match status" value="1"/>
</dbReference>
<organism evidence="4 5">
    <name type="scientific">Adineta ricciae</name>
    <name type="common">Rotifer</name>
    <dbReference type="NCBI Taxonomy" id="249248"/>
    <lineage>
        <taxon>Eukaryota</taxon>
        <taxon>Metazoa</taxon>
        <taxon>Spiralia</taxon>
        <taxon>Gnathifera</taxon>
        <taxon>Rotifera</taxon>
        <taxon>Eurotatoria</taxon>
        <taxon>Bdelloidea</taxon>
        <taxon>Adinetida</taxon>
        <taxon>Adinetidae</taxon>
        <taxon>Adineta</taxon>
    </lineage>
</organism>
<reference evidence="4" key="1">
    <citation type="submission" date="2021-02" db="EMBL/GenBank/DDBJ databases">
        <authorList>
            <person name="Nowell W R."/>
        </authorList>
    </citation>
    <scope>NUCLEOTIDE SEQUENCE</scope>
</reference>
<evidence type="ECO:0000313" key="4">
    <source>
        <dbReference type="EMBL" id="CAF1652007.1"/>
    </source>
</evidence>
<dbReference type="InterPro" id="IPR001258">
    <property type="entry name" value="NHL_repeat"/>
</dbReference>
<gene>
    <name evidence="3" type="ORF">EDS130_LOCUS40345</name>
    <name evidence="4" type="ORF">XAT740_LOCUS55162</name>
</gene>
<dbReference type="OrthoDB" id="10049451at2759"/>
<dbReference type="EMBL" id="CAJNOR010010210">
    <property type="protein sequence ID" value="CAF1652007.1"/>
    <property type="molecule type" value="Genomic_DNA"/>
</dbReference>
<dbReference type="EMBL" id="CAJNOJ010000483">
    <property type="protein sequence ID" value="CAF1463963.1"/>
    <property type="molecule type" value="Genomic_DNA"/>
</dbReference>
<dbReference type="InterPro" id="IPR011042">
    <property type="entry name" value="6-blade_b-propeller_TolB-like"/>
</dbReference>
<dbReference type="PROSITE" id="PS51125">
    <property type="entry name" value="NHL"/>
    <property type="match status" value="1"/>
</dbReference>
<name>A0A816EPB9_ADIRI</name>
<evidence type="ECO:0000256" key="2">
    <source>
        <dbReference type="PROSITE-ProRule" id="PRU00504"/>
    </source>
</evidence>